<gene>
    <name evidence="4" type="ORF">XENOCAPTIV_018164</name>
</gene>
<evidence type="ECO:0000313" key="4">
    <source>
        <dbReference type="EMBL" id="MEQ2201791.1"/>
    </source>
</evidence>
<feature type="domain" description="CCHC-type" evidence="3">
    <location>
        <begin position="115"/>
        <end position="130"/>
    </location>
</feature>
<keyword evidence="2" id="KW-0732">Signal</keyword>
<proteinExistence type="predicted"/>
<accession>A0ABV0R176</accession>
<dbReference type="InterPro" id="IPR036875">
    <property type="entry name" value="Znf_CCHC_sf"/>
</dbReference>
<feature type="chain" id="PRO_5047418115" description="CCHC-type domain-containing protein" evidence="2">
    <location>
        <begin position="19"/>
        <end position="139"/>
    </location>
</feature>
<dbReference type="EMBL" id="JAHRIN010029016">
    <property type="protein sequence ID" value="MEQ2201791.1"/>
    <property type="molecule type" value="Genomic_DNA"/>
</dbReference>
<evidence type="ECO:0000256" key="1">
    <source>
        <dbReference type="PROSITE-ProRule" id="PRU00047"/>
    </source>
</evidence>
<keyword evidence="1" id="KW-0479">Metal-binding</keyword>
<evidence type="ECO:0000313" key="5">
    <source>
        <dbReference type="Proteomes" id="UP001434883"/>
    </source>
</evidence>
<sequence>MVWSAPLTLLFWAPGKRCCVDILWKDFSLRSQHKLRLFMLVGVRFEELKRHALHSDDVINDRKKKKVDKRETDLHNAALTLYYSTNQRGSFPQGRGRGCRGRGRGRGQWSRSDACHNCIKLGHWRNECPEKLQRPDSGN</sequence>
<dbReference type="Pfam" id="PF00098">
    <property type="entry name" value="zf-CCHC"/>
    <property type="match status" value="1"/>
</dbReference>
<keyword evidence="1" id="KW-0863">Zinc-finger</keyword>
<dbReference type="Proteomes" id="UP001434883">
    <property type="component" value="Unassembled WGS sequence"/>
</dbReference>
<protein>
    <recommendedName>
        <fullName evidence="3">CCHC-type domain-containing protein</fullName>
    </recommendedName>
</protein>
<evidence type="ECO:0000259" key="3">
    <source>
        <dbReference type="PROSITE" id="PS50158"/>
    </source>
</evidence>
<name>A0ABV0R176_9TELE</name>
<dbReference type="SUPFAM" id="SSF57756">
    <property type="entry name" value="Retrovirus zinc finger-like domains"/>
    <property type="match status" value="1"/>
</dbReference>
<feature type="signal peptide" evidence="2">
    <location>
        <begin position="1"/>
        <end position="18"/>
    </location>
</feature>
<evidence type="ECO:0000256" key="2">
    <source>
        <dbReference type="SAM" id="SignalP"/>
    </source>
</evidence>
<organism evidence="4 5">
    <name type="scientific">Xenoophorus captivus</name>
    <dbReference type="NCBI Taxonomy" id="1517983"/>
    <lineage>
        <taxon>Eukaryota</taxon>
        <taxon>Metazoa</taxon>
        <taxon>Chordata</taxon>
        <taxon>Craniata</taxon>
        <taxon>Vertebrata</taxon>
        <taxon>Euteleostomi</taxon>
        <taxon>Actinopterygii</taxon>
        <taxon>Neopterygii</taxon>
        <taxon>Teleostei</taxon>
        <taxon>Neoteleostei</taxon>
        <taxon>Acanthomorphata</taxon>
        <taxon>Ovalentaria</taxon>
        <taxon>Atherinomorphae</taxon>
        <taxon>Cyprinodontiformes</taxon>
        <taxon>Goodeidae</taxon>
        <taxon>Xenoophorus</taxon>
    </lineage>
</organism>
<comment type="caution">
    <text evidence="4">The sequence shown here is derived from an EMBL/GenBank/DDBJ whole genome shotgun (WGS) entry which is preliminary data.</text>
</comment>
<dbReference type="PROSITE" id="PS50158">
    <property type="entry name" value="ZF_CCHC"/>
    <property type="match status" value="1"/>
</dbReference>
<dbReference type="Gene3D" id="4.10.60.10">
    <property type="entry name" value="Zinc finger, CCHC-type"/>
    <property type="match status" value="1"/>
</dbReference>
<dbReference type="InterPro" id="IPR001878">
    <property type="entry name" value="Znf_CCHC"/>
</dbReference>
<reference evidence="4 5" key="1">
    <citation type="submission" date="2021-06" db="EMBL/GenBank/DDBJ databases">
        <authorList>
            <person name="Palmer J.M."/>
        </authorList>
    </citation>
    <scope>NUCLEOTIDE SEQUENCE [LARGE SCALE GENOMIC DNA]</scope>
    <source>
        <strain evidence="4 5">XC_2019</strain>
        <tissue evidence="4">Muscle</tissue>
    </source>
</reference>
<keyword evidence="1" id="KW-0862">Zinc</keyword>
<keyword evidence="5" id="KW-1185">Reference proteome</keyword>